<dbReference type="Pfam" id="PF07963">
    <property type="entry name" value="N_methyl"/>
    <property type="match status" value="1"/>
</dbReference>
<proteinExistence type="predicted"/>
<organism evidence="3 4">
    <name type="scientific">Anaerobutyricum hallii</name>
    <dbReference type="NCBI Taxonomy" id="39488"/>
    <lineage>
        <taxon>Bacteria</taxon>
        <taxon>Bacillati</taxon>
        <taxon>Bacillota</taxon>
        <taxon>Clostridia</taxon>
        <taxon>Lachnospirales</taxon>
        <taxon>Lachnospiraceae</taxon>
        <taxon>Anaerobutyricum</taxon>
    </lineage>
</organism>
<dbReference type="EMBL" id="QSID01000006">
    <property type="protein sequence ID" value="RHC65892.1"/>
    <property type="molecule type" value="Genomic_DNA"/>
</dbReference>
<evidence type="ECO:0000313" key="4">
    <source>
        <dbReference type="Proteomes" id="UP000284621"/>
    </source>
</evidence>
<evidence type="ECO:0000256" key="2">
    <source>
        <dbReference type="SAM" id="Phobius"/>
    </source>
</evidence>
<keyword evidence="2" id="KW-1133">Transmembrane helix</keyword>
<gene>
    <name evidence="3" type="ORF">DW833_06775</name>
</gene>
<accession>A0A414B6I8</accession>
<dbReference type="InterPro" id="IPR012902">
    <property type="entry name" value="N_methyl_site"/>
</dbReference>
<dbReference type="PROSITE" id="PS00409">
    <property type="entry name" value="PROKAR_NTER_METHYL"/>
    <property type="match status" value="1"/>
</dbReference>
<reference evidence="3 4" key="1">
    <citation type="submission" date="2018-08" db="EMBL/GenBank/DDBJ databases">
        <title>A genome reference for cultivated species of the human gut microbiota.</title>
        <authorList>
            <person name="Zou Y."/>
            <person name="Xue W."/>
            <person name="Luo G."/>
        </authorList>
    </citation>
    <scope>NUCLEOTIDE SEQUENCE [LARGE SCALE GENOMIC DNA]</scope>
    <source>
        <strain evidence="3 4">AM34-3LB</strain>
    </source>
</reference>
<name>A0A414B6I8_9FIRM</name>
<protein>
    <submittedName>
        <fullName evidence="3">Type II secretion system protein</fullName>
    </submittedName>
</protein>
<keyword evidence="4" id="KW-1185">Reference proteome</keyword>
<keyword evidence="2" id="KW-0472">Membrane</keyword>
<feature type="region of interest" description="Disordered" evidence="1">
    <location>
        <begin position="410"/>
        <end position="430"/>
    </location>
</feature>
<evidence type="ECO:0000313" key="3">
    <source>
        <dbReference type="EMBL" id="RHC65892.1"/>
    </source>
</evidence>
<feature type="compositionally biased region" description="Acidic residues" evidence="1">
    <location>
        <begin position="102"/>
        <end position="111"/>
    </location>
</feature>
<feature type="region of interest" description="Disordered" evidence="1">
    <location>
        <begin position="99"/>
        <end position="121"/>
    </location>
</feature>
<keyword evidence="2" id="KW-0812">Transmembrane</keyword>
<dbReference type="AlphaFoldDB" id="A0A414B6I8"/>
<feature type="transmembrane region" description="Helical" evidence="2">
    <location>
        <begin position="12"/>
        <end position="33"/>
    </location>
</feature>
<comment type="caution">
    <text evidence="3">The sequence shown here is derived from an EMBL/GenBank/DDBJ whole genome shotgun (WGS) entry which is preliminary data.</text>
</comment>
<dbReference type="RefSeq" id="WP_118380969.1">
    <property type="nucleotide sequence ID" value="NZ_CABJFJ010000006.1"/>
</dbReference>
<evidence type="ECO:0000256" key="1">
    <source>
        <dbReference type="SAM" id="MobiDB-lite"/>
    </source>
</evidence>
<sequence>MNKKTLRQDNAGMSLLELVVAVSIFMVLALLLFRGFVSSSRLNKKSGIYLSATTTAQNIMEEIKAKTFAQTALAFNYPINPVTKENRFSFLQDAADISAPEDSGDAEENDNTDGSTSSVVTKEMIKSGDKYQKTKLYEEVGNDADKVTSSILSIDKGKTYTFLPRTKGSNASKYYFSMEGIRNQNNTFDALIQFDGSKTSGYKKGTSSKKTGKNDYLMPNISKLDTEKNAFLIMDQDWDENAMQTMIKEQLVEAQKKYREDGGSKNVADPTELDYDKVYANTKRILEIKVTKEAGVVTAKARYTLWAYNYQNPDNPYETMSLCPCGGENLGKSQSDKDWKQGCFCTYVSAYTAFYSSEAGNNLEGLYVFYYPNYQSTSSVNPLDEIVVDNTDNLKFDLYVTKQIPMMDTESTDTDAESSTTTRVKVPPTSTQEANYRMSLTIEENPTATGNANWNTNLGLYRAQIQLRSNLNYDISNLTQSSRPKLQQMKLTYKEITDSGLTKKASGNSAQNVLDFNSLDDKEAYDRIYTAKVSIYKAGAAQKNFPDEDRILTLDGSKEN</sequence>
<dbReference type="Proteomes" id="UP000284621">
    <property type="component" value="Unassembled WGS sequence"/>
</dbReference>